<comment type="caution">
    <text evidence="5">The sequence shown here is derived from an EMBL/GenBank/DDBJ whole genome shotgun (WGS) entry which is preliminary data.</text>
</comment>
<feature type="domain" description="Protein kinase" evidence="4">
    <location>
        <begin position="85"/>
        <end position="339"/>
    </location>
</feature>
<keyword evidence="5" id="KW-0808">Transferase</keyword>
<name>A0ABR2JCB6_9EUKA</name>
<feature type="region of interest" description="Disordered" evidence="3">
    <location>
        <begin position="1"/>
        <end position="21"/>
    </location>
</feature>
<keyword evidence="1" id="KW-0547">Nucleotide-binding</keyword>
<keyword evidence="5" id="KW-0418">Kinase</keyword>
<dbReference type="Pfam" id="PF00069">
    <property type="entry name" value="Pkinase"/>
    <property type="match status" value="1"/>
</dbReference>
<evidence type="ECO:0000256" key="2">
    <source>
        <dbReference type="ARBA" id="ARBA00022840"/>
    </source>
</evidence>
<accession>A0ABR2JCB6</accession>
<evidence type="ECO:0000259" key="4">
    <source>
        <dbReference type="PROSITE" id="PS50011"/>
    </source>
</evidence>
<dbReference type="Proteomes" id="UP001470230">
    <property type="component" value="Unassembled WGS sequence"/>
</dbReference>
<dbReference type="EMBL" id="JAPFFF010000012">
    <property type="protein sequence ID" value="KAK8875491.1"/>
    <property type="molecule type" value="Genomic_DNA"/>
</dbReference>
<dbReference type="InterPro" id="IPR011009">
    <property type="entry name" value="Kinase-like_dom_sf"/>
</dbReference>
<organism evidence="5 6">
    <name type="scientific">Tritrichomonas musculus</name>
    <dbReference type="NCBI Taxonomy" id="1915356"/>
    <lineage>
        <taxon>Eukaryota</taxon>
        <taxon>Metamonada</taxon>
        <taxon>Parabasalia</taxon>
        <taxon>Tritrichomonadida</taxon>
        <taxon>Tritrichomonadidae</taxon>
        <taxon>Tritrichomonas</taxon>
    </lineage>
</organism>
<reference evidence="5 6" key="1">
    <citation type="submission" date="2024-04" db="EMBL/GenBank/DDBJ databases">
        <title>Tritrichomonas musculus Genome.</title>
        <authorList>
            <person name="Alves-Ferreira E."/>
            <person name="Grigg M."/>
            <person name="Lorenzi H."/>
            <person name="Galac M."/>
        </authorList>
    </citation>
    <scope>NUCLEOTIDE SEQUENCE [LARGE SCALE GENOMIC DNA]</scope>
    <source>
        <strain evidence="5 6">EAF2021</strain>
    </source>
</reference>
<dbReference type="InterPro" id="IPR008271">
    <property type="entry name" value="Ser/Thr_kinase_AS"/>
</dbReference>
<dbReference type="PROSITE" id="PS00108">
    <property type="entry name" value="PROTEIN_KINASE_ST"/>
    <property type="match status" value="1"/>
</dbReference>
<dbReference type="PANTHER" id="PTHR24346">
    <property type="entry name" value="MAP/MICROTUBULE AFFINITY-REGULATING KINASE"/>
    <property type="match status" value="1"/>
</dbReference>
<proteinExistence type="predicted"/>
<keyword evidence="6" id="KW-1185">Reference proteome</keyword>
<protein>
    <submittedName>
        <fullName evidence="5">MAP microtubule affinity-regulating kinase 1</fullName>
    </submittedName>
</protein>
<dbReference type="PROSITE" id="PS50011">
    <property type="entry name" value="PROTEIN_KINASE_DOM"/>
    <property type="match status" value="1"/>
</dbReference>
<keyword evidence="2" id="KW-0067">ATP-binding</keyword>
<evidence type="ECO:0000256" key="3">
    <source>
        <dbReference type="SAM" id="MobiDB-lite"/>
    </source>
</evidence>
<dbReference type="PANTHER" id="PTHR24346:SF81">
    <property type="entry name" value="SERINE_THREONINE-PROTEIN KINASE FNKB-RELATED"/>
    <property type="match status" value="1"/>
</dbReference>
<gene>
    <name evidence="5" type="ORF">M9Y10_005657</name>
</gene>
<evidence type="ECO:0000313" key="5">
    <source>
        <dbReference type="EMBL" id="KAK8875491.1"/>
    </source>
</evidence>
<dbReference type="InterPro" id="IPR000719">
    <property type="entry name" value="Prot_kinase_dom"/>
</dbReference>
<evidence type="ECO:0000256" key="1">
    <source>
        <dbReference type="ARBA" id="ARBA00022741"/>
    </source>
</evidence>
<dbReference type="Gene3D" id="1.10.510.10">
    <property type="entry name" value="Transferase(Phosphotransferase) domain 1"/>
    <property type="match status" value="1"/>
</dbReference>
<dbReference type="SUPFAM" id="SSF56112">
    <property type="entry name" value="Protein kinase-like (PK-like)"/>
    <property type="match status" value="1"/>
</dbReference>
<evidence type="ECO:0000313" key="6">
    <source>
        <dbReference type="Proteomes" id="UP001470230"/>
    </source>
</evidence>
<dbReference type="SMART" id="SM00220">
    <property type="entry name" value="S_TKc"/>
    <property type="match status" value="1"/>
</dbReference>
<dbReference type="GO" id="GO:0016301">
    <property type="term" value="F:kinase activity"/>
    <property type="evidence" value="ECO:0007669"/>
    <property type="project" value="UniProtKB-KW"/>
</dbReference>
<sequence>MLGIFSGASTTNQWRNDDGKEISQKNERIKNLIESQHFARSLENDGNEENEMNLEQFIPDVKEEMVEIQTYSGYPIRIPVSVKNYHLIKELGNGGFCAVELATKDKTDELFALKIFPVKALKEKGGYESIFNEIKILYILKHPNIIKCYESFSVKTDEGNEYFIIVMEYVDGATLLDYVNSHDIDEPFLEEMKKILYDLSKIIEYIHGKGISHGDIKLDNVLLDKNMNLKLIDFGFAQNCQTCKSIKQNCTVEYAPPELLKGNPYDAFQADIWSLGITFYACVKGYLPYNGDQPIKKQILDGMINIDLSDDLGKLVWKCTKKNPRERIRIKEILQDPYFQNV</sequence>